<feature type="region of interest" description="Disordered" evidence="1">
    <location>
        <begin position="1"/>
        <end position="34"/>
    </location>
</feature>
<evidence type="ECO:0000313" key="3">
    <source>
        <dbReference type="Proteomes" id="UP000075903"/>
    </source>
</evidence>
<evidence type="ECO:0000313" key="2">
    <source>
        <dbReference type="EnsemblMetazoa" id="AMEM017201-PA"/>
    </source>
</evidence>
<reference evidence="2" key="1">
    <citation type="submission" date="2020-05" db="UniProtKB">
        <authorList>
            <consortium name="EnsemblMetazoa"/>
        </authorList>
    </citation>
    <scope>IDENTIFICATION</scope>
    <source>
        <strain evidence="2">MAF</strain>
    </source>
</reference>
<dbReference type="AlphaFoldDB" id="A0A182VLX3"/>
<keyword evidence="3" id="KW-1185">Reference proteome</keyword>
<sequence length="135" mass="14993">MGRKWSNGCTAVPTTMQRDSRQRSDASRIQENPGLEWRIASPDSSYAFLDRVDGDVAAASRSPVPAGWVLDPSFPPRMCSRPSRNSRKLTCVFDPVIKHLTSRWPRSFSSSVWHSLTSASRSSAPLPGLLCAWNM</sequence>
<feature type="compositionally biased region" description="Polar residues" evidence="1">
    <location>
        <begin position="7"/>
        <end position="16"/>
    </location>
</feature>
<dbReference type="Proteomes" id="UP000075903">
    <property type="component" value="Unassembled WGS sequence"/>
</dbReference>
<evidence type="ECO:0000256" key="1">
    <source>
        <dbReference type="SAM" id="MobiDB-lite"/>
    </source>
</evidence>
<organism evidence="2 3">
    <name type="scientific">Anopheles merus</name>
    <name type="common">Mosquito</name>
    <dbReference type="NCBI Taxonomy" id="30066"/>
    <lineage>
        <taxon>Eukaryota</taxon>
        <taxon>Metazoa</taxon>
        <taxon>Ecdysozoa</taxon>
        <taxon>Arthropoda</taxon>
        <taxon>Hexapoda</taxon>
        <taxon>Insecta</taxon>
        <taxon>Pterygota</taxon>
        <taxon>Neoptera</taxon>
        <taxon>Endopterygota</taxon>
        <taxon>Diptera</taxon>
        <taxon>Nematocera</taxon>
        <taxon>Culicoidea</taxon>
        <taxon>Culicidae</taxon>
        <taxon>Anophelinae</taxon>
        <taxon>Anopheles</taxon>
    </lineage>
</organism>
<dbReference type="VEuPathDB" id="VectorBase:AMEM017201"/>
<accession>A0A182VLX3</accession>
<feature type="compositionally biased region" description="Basic and acidic residues" evidence="1">
    <location>
        <begin position="18"/>
        <end position="28"/>
    </location>
</feature>
<name>A0A182VLX3_ANOME</name>
<protein>
    <submittedName>
        <fullName evidence="2">Uncharacterized protein</fullName>
    </submittedName>
</protein>
<proteinExistence type="predicted"/>
<dbReference type="EnsemblMetazoa" id="AMEM017201-RA">
    <property type="protein sequence ID" value="AMEM017201-PA"/>
    <property type="gene ID" value="AMEM017201"/>
</dbReference>